<keyword evidence="3" id="KW-1185">Reference proteome</keyword>
<dbReference type="Proteomes" id="UP001187192">
    <property type="component" value="Unassembled WGS sequence"/>
</dbReference>
<proteinExistence type="predicted"/>
<dbReference type="EMBL" id="BTGU01000012">
    <property type="protein sequence ID" value="GMN41042.1"/>
    <property type="molecule type" value="Genomic_DNA"/>
</dbReference>
<dbReference type="AlphaFoldDB" id="A0AA87ZV80"/>
<name>A0AA87ZV80_FICCA</name>
<evidence type="ECO:0000313" key="3">
    <source>
        <dbReference type="Proteomes" id="UP001187192"/>
    </source>
</evidence>
<evidence type="ECO:0000256" key="1">
    <source>
        <dbReference type="SAM" id="MobiDB-lite"/>
    </source>
</evidence>
<protein>
    <submittedName>
        <fullName evidence="2">Uncharacterized protein</fullName>
    </submittedName>
</protein>
<sequence length="95" mass="10382">MNTLPGMPNTIYESSSRSPCTSKVLLRDGIAKSIGGRESSGSSPGTLLKPEKDQRGTDKPSSIISFHFTCIEANFSRLIYMIKKMQMVSILSEVP</sequence>
<comment type="caution">
    <text evidence="2">The sequence shown here is derived from an EMBL/GenBank/DDBJ whole genome shotgun (WGS) entry which is preliminary data.</text>
</comment>
<accession>A0AA87ZV80</accession>
<reference evidence="2" key="1">
    <citation type="submission" date="2023-07" db="EMBL/GenBank/DDBJ databases">
        <title>draft genome sequence of fig (Ficus carica).</title>
        <authorList>
            <person name="Takahashi T."/>
            <person name="Nishimura K."/>
        </authorList>
    </citation>
    <scope>NUCLEOTIDE SEQUENCE</scope>
</reference>
<evidence type="ECO:0000313" key="2">
    <source>
        <dbReference type="EMBL" id="GMN41042.1"/>
    </source>
</evidence>
<organism evidence="2 3">
    <name type="scientific">Ficus carica</name>
    <name type="common">Common fig</name>
    <dbReference type="NCBI Taxonomy" id="3494"/>
    <lineage>
        <taxon>Eukaryota</taxon>
        <taxon>Viridiplantae</taxon>
        <taxon>Streptophyta</taxon>
        <taxon>Embryophyta</taxon>
        <taxon>Tracheophyta</taxon>
        <taxon>Spermatophyta</taxon>
        <taxon>Magnoliopsida</taxon>
        <taxon>eudicotyledons</taxon>
        <taxon>Gunneridae</taxon>
        <taxon>Pentapetalae</taxon>
        <taxon>rosids</taxon>
        <taxon>fabids</taxon>
        <taxon>Rosales</taxon>
        <taxon>Moraceae</taxon>
        <taxon>Ficeae</taxon>
        <taxon>Ficus</taxon>
    </lineage>
</organism>
<feature type="region of interest" description="Disordered" evidence="1">
    <location>
        <begin position="32"/>
        <end position="61"/>
    </location>
</feature>
<gene>
    <name evidence="2" type="ORF">TIFTF001_010265</name>
</gene>
<feature type="compositionally biased region" description="Basic and acidic residues" evidence="1">
    <location>
        <begin position="49"/>
        <end position="58"/>
    </location>
</feature>